<keyword evidence="3" id="KW-1133">Transmembrane helix</keyword>
<feature type="transmembrane region" description="Helical" evidence="3">
    <location>
        <begin position="490"/>
        <end position="510"/>
    </location>
</feature>
<keyword evidence="1" id="KW-0677">Repeat</keyword>
<dbReference type="PANTHER" id="PTHR10582:SF2">
    <property type="entry name" value="INACTIVE"/>
    <property type="match status" value="1"/>
</dbReference>
<dbReference type="STRING" id="1156394.T0Q6H2"/>
<dbReference type="Proteomes" id="UP000030762">
    <property type="component" value="Unassembled WGS sequence"/>
</dbReference>
<dbReference type="InterPro" id="IPR036770">
    <property type="entry name" value="Ankyrin_rpt-contain_sf"/>
</dbReference>
<evidence type="ECO:0000256" key="3">
    <source>
        <dbReference type="SAM" id="Phobius"/>
    </source>
</evidence>
<feature type="transmembrane region" description="Helical" evidence="3">
    <location>
        <begin position="611"/>
        <end position="634"/>
    </location>
</feature>
<feature type="transmembrane region" description="Helical" evidence="3">
    <location>
        <begin position="201"/>
        <end position="221"/>
    </location>
</feature>
<feature type="transmembrane region" description="Helical" evidence="3">
    <location>
        <begin position="341"/>
        <end position="362"/>
    </location>
</feature>
<dbReference type="InterPro" id="IPR024862">
    <property type="entry name" value="TRPV"/>
</dbReference>
<feature type="transmembrane region" description="Helical" evidence="3">
    <location>
        <begin position="530"/>
        <end position="551"/>
    </location>
</feature>
<dbReference type="PANTHER" id="PTHR10582">
    <property type="entry name" value="TRANSIENT RECEPTOR POTENTIAL ION CHANNEL PROTEIN"/>
    <property type="match status" value="1"/>
</dbReference>
<keyword evidence="3" id="KW-0472">Membrane</keyword>
<feature type="transmembrane region" description="Helical" evidence="3">
    <location>
        <begin position="271"/>
        <end position="296"/>
    </location>
</feature>
<sequence>MPYRKCASAMTPPSRDSMSVDVSGEEQSLIQASREGNYTLVQARLLEPEVDPSATDRDHKTALDHAIESRSYDCEALLRNDAFLRATCPAYKAEHIRALQIAYDRAKALDPVLFGRALRLEPRLALEMLDNCYQHDATNVLRFSGMPELFGNDDADTSALDEIVRCENAEARSLCLEHVVIRRLLAIKWDIVGERIFCKTLLMFALMLFAMVVATASNYYYMSSISRALDNVACLDNQSGFNKTTITDFRRNNKQCYIAYQNEREALQKDFGYSMGTLTVVWIAGCYFVLFSLLALQRLHPDRLWRLALWVHQGTWPSNEAELPKSRDNDMSLYKAAAKRYLVRCVLVATAIASAATAAPVLRYADVNKLFTAMVAVPAIVLWLCAGYFLCVEYGVVLSYDRDLPKHFRLATSRSQYVRTWLFVYLVLPLCTPCRVRFRPYFGSFMNLFRLSTCFLILFLHVPSGFVSVFDIEATPIDELEDGADAAYVAYVYSGVLIFLSLWLQVARFFQVHATAGYLVVTLRSVLGDVANFFAFFGVFELGLTGAYYLVYQCTNNAEIPDMWTTFYKSYFILFGETDEAAFSALHTANQTVRNITNVVRELDLPLSLHIFGISLRMVHCAIVTMVLLNLLLAMMNKTVDDRKCDTARTRGLLAYAEMVLSFEKMAGVPRRQLVFIDRHRTINPIFAETPFVHELVVDVPAPKDATSLRATRSAIELKASGKVAPATTDLDDIDAQLDALLSKSRYMME</sequence>
<feature type="region of interest" description="Disordered" evidence="2">
    <location>
        <begin position="1"/>
        <end position="20"/>
    </location>
</feature>
<dbReference type="GO" id="GO:0005262">
    <property type="term" value="F:calcium channel activity"/>
    <property type="evidence" value="ECO:0007669"/>
    <property type="project" value="TreeGrafter"/>
</dbReference>
<evidence type="ECO:0008006" key="6">
    <source>
        <dbReference type="Google" id="ProtNLM"/>
    </source>
</evidence>
<proteinExistence type="predicted"/>
<keyword evidence="3" id="KW-0812">Transmembrane</keyword>
<gene>
    <name evidence="4" type="ORF">SDRG_12058</name>
</gene>
<dbReference type="OrthoDB" id="10326570at2759"/>
<evidence type="ECO:0000313" key="5">
    <source>
        <dbReference type="Proteomes" id="UP000030762"/>
    </source>
</evidence>
<feature type="transmembrane region" description="Helical" evidence="3">
    <location>
        <begin position="448"/>
        <end position="470"/>
    </location>
</feature>
<keyword evidence="5" id="KW-1185">Reference proteome</keyword>
<dbReference type="OMA" id="YMSSISR"/>
<dbReference type="GO" id="GO:0005886">
    <property type="term" value="C:plasma membrane"/>
    <property type="evidence" value="ECO:0007669"/>
    <property type="project" value="TreeGrafter"/>
</dbReference>
<dbReference type="InParanoid" id="T0Q6H2"/>
<accession>T0Q6H2</accession>
<dbReference type="EMBL" id="JH767177">
    <property type="protein sequence ID" value="EQC30206.1"/>
    <property type="molecule type" value="Genomic_DNA"/>
</dbReference>
<feature type="transmembrane region" description="Helical" evidence="3">
    <location>
        <begin position="374"/>
        <end position="397"/>
    </location>
</feature>
<protein>
    <recommendedName>
        <fullName evidence="6">Ion transport domain-containing protein</fullName>
    </recommendedName>
</protein>
<name>T0Q6H2_SAPDV</name>
<dbReference type="VEuPathDB" id="FungiDB:SDRG_12058"/>
<reference evidence="4 5" key="1">
    <citation type="submission" date="2012-04" db="EMBL/GenBank/DDBJ databases">
        <title>The Genome Sequence of Saprolegnia declina VS20.</title>
        <authorList>
            <consortium name="The Broad Institute Genome Sequencing Platform"/>
            <person name="Russ C."/>
            <person name="Nusbaum C."/>
            <person name="Tyler B."/>
            <person name="van West P."/>
            <person name="Dieguez-Uribeondo J."/>
            <person name="de Bruijn I."/>
            <person name="Tripathy S."/>
            <person name="Jiang R."/>
            <person name="Young S.K."/>
            <person name="Zeng Q."/>
            <person name="Gargeya S."/>
            <person name="Fitzgerald M."/>
            <person name="Haas B."/>
            <person name="Abouelleil A."/>
            <person name="Alvarado L."/>
            <person name="Arachchi H.M."/>
            <person name="Berlin A."/>
            <person name="Chapman S.B."/>
            <person name="Goldberg J."/>
            <person name="Griggs A."/>
            <person name="Gujja S."/>
            <person name="Hansen M."/>
            <person name="Howarth C."/>
            <person name="Imamovic A."/>
            <person name="Larimer J."/>
            <person name="McCowen C."/>
            <person name="Montmayeur A."/>
            <person name="Murphy C."/>
            <person name="Neiman D."/>
            <person name="Pearson M."/>
            <person name="Priest M."/>
            <person name="Roberts A."/>
            <person name="Saif S."/>
            <person name="Shea T."/>
            <person name="Sisk P."/>
            <person name="Sykes S."/>
            <person name="Wortman J."/>
            <person name="Nusbaum C."/>
            <person name="Birren B."/>
        </authorList>
    </citation>
    <scope>NUCLEOTIDE SEQUENCE [LARGE SCALE GENOMIC DNA]</scope>
    <source>
        <strain evidence="4 5">VS20</strain>
    </source>
</reference>
<dbReference type="RefSeq" id="XP_008616338.1">
    <property type="nucleotide sequence ID" value="XM_008618116.1"/>
</dbReference>
<evidence type="ECO:0000256" key="2">
    <source>
        <dbReference type="SAM" id="MobiDB-lite"/>
    </source>
</evidence>
<evidence type="ECO:0000256" key="1">
    <source>
        <dbReference type="ARBA" id="ARBA00022737"/>
    </source>
</evidence>
<evidence type="ECO:0000313" key="4">
    <source>
        <dbReference type="EMBL" id="EQC30206.1"/>
    </source>
</evidence>
<dbReference type="AlphaFoldDB" id="T0Q6H2"/>
<dbReference type="GeneID" id="19952785"/>
<organism evidence="4 5">
    <name type="scientific">Saprolegnia diclina (strain VS20)</name>
    <dbReference type="NCBI Taxonomy" id="1156394"/>
    <lineage>
        <taxon>Eukaryota</taxon>
        <taxon>Sar</taxon>
        <taxon>Stramenopiles</taxon>
        <taxon>Oomycota</taxon>
        <taxon>Saprolegniomycetes</taxon>
        <taxon>Saprolegniales</taxon>
        <taxon>Saprolegniaceae</taxon>
        <taxon>Saprolegnia</taxon>
    </lineage>
</organism>
<dbReference type="GO" id="GO:0098703">
    <property type="term" value="P:calcium ion import across plasma membrane"/>
    <property type="evidence" value="ECO:0007669"/>
    <property type="project" value="TreeGrafter"/>
</dbReference>
<dbReference type="Gene3D" id="1.25.40.20">
    <property type="entry name" value="Ankyrin repeat-containing domain"/>
    <property type="match status" value="1"/>
</dbReference>